<dbReference type="PANTHER" id="PTHR30349:SF64">
    <property type="entry name" value="PROPHAGE INTEGRASE INTD-RELATED"/>
    <property type="match status" value="1"/>
</dbReference>
<dbReference type="Pfam" id="PF00589">
    <property type="entry name" value="Phage_integrase"/>
    <property type="match status" value="1"/>
</dbReference>
<name>A0A420WDF7_9PROT</name>
<keyword evidence="1" id="KW-0229">DNA integration</keyword>
<dbReference type="OrthoDB" id="9808346at2"/>
<dbReference type="PANTHER" id="PTHR30349">
    <property type="entry name" value="PHAGE INTEGRASE-RELATED"/>
    <property type="match status" value="1"/>
</dbReference>
<proteinExistence type="predicted"/>
<dbReference type="PROSITE" id="PS51898">
    <property type="entry name" value="TYR_RECOMBINASE"/>
    <property type="match status" value="1"/>
</dbReference>
<dbReference type="InterPro" id="IPR002104">
    <property type="entry name" value="Integrase_catalytic"/>
</dbReference>
<dbReference type="InterPro" id="IPR013762">
    <property type="entry name" value="Integrase-like_cat_sf"/>
</dbReference>
<sequence length="343" mass="38924">MLKLDQRPSGIWRIRGTLHGVTVDKSARTRSRAEAEQIRKAWEREIFAQIYGFKDNSKNHTFADAAEAWVLSGGDTTAFYYFEKILTQLAQISLNDLTVGRIKREARVSFPTQSNATINRHFMGLVSVILNHAADEKMIPAVRMKRLPVKKTRIDWQPPSVIENLIDVAGDMAPLITFVVGTGARTNEVFRLDWKDVSPKGERVTLWRTKGNHPRSIDLCPRTRAALPERGIGFVWKRQDGQPWSEAPNGRFYGPARKLSRICKAHELPNIGIHSLRHSWASWQYAIDKDPIALMGRGGWTSLKMVLNYAHLATDDLAQQVEEYGWFSNQTGQNLGKIQDHAI</sequence>
<evidence type="ECO:0000313" key="4">
    <source>
        <dbReference type="EMBL" id="RKQ68985.1"/>
    </source>
</evidence>
<evidence type="ECO:0000256" key="1">
    <source>
        <dbReference type="ARBA" id="ARBA00022908"/>
    </source>
</evidence>
<dbReference type="GO" id="GO:0006310">
    <property type="term" value="P:DNA recombination"/>
    <property type="evidence" value="ECO:0007669"/>
    <property type="project" value="UniProtKB-KW"/>
</dbReference>
<organism evidence="4 5">
    <name type="scientific">Litorimonas taeanensis</name>
    <dbReference type="NCBI Taxonomy" id="568099"/>
    <lineage>
        <taxon>Bacteria</taxon>
        <taxon>Pseudomonadati</taxon>
        <taxon>Pseudomonadota</taxon>
        <taxon>Alphaproteobacteria</taxon>
        <taxon>Maricaulales</taxon>
        <taxon>Robiginitomaculaceae</taxon>
    </lineage>
</organism>
<dbReference type="InterPro" id="IPR050090">
    <property type="entry name" value="Tyrosine_recombinase_XerCD"/>
</dbReference>
<reference evidence="4 5" key="1">
    <citation type="submission" date="2018-10" db="EMBL/GenBank/DDBJ databases">
        <title>Genomic Encyclopedia of Type Strains, Phase IV (KMG-IV): sequencing the most valuable type-strain genomes for metagenomic binning, comparative biology and taxonomic classification.</title>
        <authorList>
            <person name="Goeker M."/>
        </authorList>
    </citation>
    <scope>NUCLEOTIDE SEQUENCE [LARGE SCALE GENOMIC DNA]</scope>
    <source>
        <strain evidence="4 5">DSM 22008</strain>
    </source>
</reference>
<accession>A0A420WDF7</accession>
<protein>
    <submittedName>
        <fullName evidence="4">Integrase</fullName>
    </submittedName>
</protein>
<dbReference type="AlphaFoldDB" id="A0A420WDF7"/>
<dbReference type="EMBL" id="RBII01000002">
    <property type="protein sequence ID" value="RKQ68985.1"/>
    <property type="molecule type" value="Genomic_DNA"/>
</dbReference>
<dbReference type="FunCoup" id="A0A420WDF7">
    <property type="interactions" value="51"/>
</dbReference>
<evidence type="ECO:0000259" key="3">
    <source>
        <dbReference type="PROSITE" id="PS51898"/>
    </source>
</evidence>
<gene>
    <name evidence="4" type="ORF">DES40_1761</name>
</gene>
<keyword evidence="2" id="KW-0233">DNA recombination</keyword>
<dbReference type="RefSeq" id="WP_121100882.1">
    <property type="nucleotide sequence ID" value="NZ_RBII01000002.1"/>
</dbReference>
<dbReference type="SUPFAM" id="SSF56349">
    <property type="entry name" value="DNA breaking-rejoining enzymes"/>
    <property type="match status" value="1"/>
</dbReference>
<evidence type="ECO:0000256" key="2">
    <source>
        <dbReference type="ARBA" id="ARBA00023172"/>
    </source>
</evidence>
<keyword evidence="5" id="KW-1185">Reference proteome</keyword>
<evidence type="ECO:0000313" key="5">
    <source>
        <dbReference type="Proteomes" id="UP000282211"/>
    </source>
</evidence>
<dbReference type="GO" id="GO:0003677">
    <property type="term" value="F:DNA binding"/>
    <property type="evidence" value="ECO:0007669"/>
    <property type="project" value="InterPro"/>
</dbReference>
<comment type="caution">
    <text evidence="4">The sequence shown here is derived from an EMBL/GenBank/DDBJ whole genome shotgun (WGS) entry which is preliminary data.</text>
</comment>
<dbReference type="InterPro" id="IPR011010">
    <property type="entry name" value="DNA_brk_join_enz"/>
</dbReference>
<dbReference type="Proteomes" id="UP000282211">
    <property type="component" value="Unassembled WGS sequence"/>
</dbReference>
<feature type="domain" description="Tyr recombinase" evidence="3">
    <location>
        <begin position="152"/>
        <end position="322"/>
    </location>
</feature>
<dbReference type="InParanoid" id="A0A420WDF7"/>
<dbReference type="Gene3D" id="1.10.443.10">
    <property type="entry name" value="Intergrase catalytic core"/>
    <property type="match status" value="1"/>
</dbReference>
<dbReference type="GO" id="GO:0015074">
    <property type="term" value="P:DNA integration"/>
    <property type="evidence" value="ECO:0007669"/>
    <property type="project" value="UniProtKB-KW"/>
</dbReference>
<dbReference type="CDD" id="cd00796">
    <property type="entry name" value="INT_Rci_Hp1_C"/>
    <property type="match status" value="1"/>
</dbReference>